<dbReference type="GO" id="GO:0005886">
    <property type="term" value="C:plasma membrane"/>
    <property type="evidence" value="ECO:0007669"/>
    <property type="project" value="UniProtKB-SubCell"/>
</dbReference>
<feature type="transmembrane region" description="Helical" evidence="6">
    <location>
        <begin position="194"/>
        <end position="220"/>
    </location>
</feature>
<evidence type="ECO:0000256" key="4">
    <source>
        <dbReference type="ARBA" id="ARBA00022989"/>
    </source>
</evidence>
<comment type="subcellular location">
    <subcellularLocation>
        <location evidence="1">Cell membrane</location>
        <topology evidence="1">Multi-pass membrane protein</topology>
    </subcellularLocation>
</comment>
<keyword evidence="5 6" id="KW-0472">Membrane</keyword>
<keyword evidence="2" id="KW-1003">Cell membrane</keyword>
<organism evidence="7 8">
    <name type="scientific">Corynebacterium wankanglinii</name>
    <dbReference type="NCBI Taxonomy" id="2735136"/>
    <lineage>
        <taxon>Bacteria</taxon>
        <taxon>Bacillati</taxon>
        <taxon>Actinomycetota</taxon>
        <taxon>Actinomycetes</taxon>
        <taxon>Mycobacteriales</taxon>
        <taxon>Corynebacteriaceae</taxon>
        <taxon>Corynebacterium</taxon>
    </lineage>
</organism>
<evidence type="ECO:0000256" key="6">
    <source>
        <dbReference type="SAM" id="Phobius"/>
    </source>
</evidence>
<evidence type="ECO:0000313" key="7">
    <source>
        <dbReference type="EMBL" id="MBA1835132.1"/>
    </source>
</evidence>
<feature type="transmembrane region" description="Helical" evidence="6">
    <location>
        <begin position="119"/>
        <end position="146"/>
    </location>
</feature>
<dbReference type="Proteomes" id="UP000581408">
    <property type="component" value="Unassembled WGS sequence"/>
</dbReference>
<dbReference type="AlphaFoldDB" id="A0A838CJS0"/>
<evidence type="ECO:0000256" key="1">
    <source>
        <dbReference type="ARBA" id="ARBA00004651"/>
    </source>
</evidence>
<gene>
    <name evidence="7" type="ORF">HMC16_05260</name>
</gene>
<dbReference type="PANTHER" id="PTHR39087:SF2">
    <property type="entry name" value="UPF0104 MEMBRANE PROTEIN MJ1595"/>
    <property type="match status" value="1"/>
</dbReference>
<dbReference type="InterPro" id="IPR022791">
    <property type="entry name" value="L-PG_synthase/AglD"/>
</dbReference>
<keyword evidence="3 6" id="KW-0812">Transmembrane</keyword>
<feature type="transmembrane region" description="Helical" evidence="6">
    <location>
        <begin position="89"/>
        <end position="107"/>
    </location>
</feature>
<name>A0A838CJS0_9CORY</name>
<comment type="caution">
    <text evidence="7">The sequence shown here is derived from an EMBL/GenBank/DDBJ whole genome shotgun (WGS) entry which is preliminary data.</text>
</comment>
<feature type="transmembrane region" description="Helical" evidence="6">
    <location>
        <begin position="296"/>
        <end position="315"/>
    </location>
</feature>
<reference evidence="7 8" key="1">
    <citation type="submission" date="2020-05" db="EMBL/GenBank/DDBJ databases">
        <title>Descriptions of Corynebacterium xxxx sp. nov., Corynebacterium yyyy sp. nov. and Corynebacterium zzzz sp. nov.</title>
        <authorList>
            <person name="Zhang G."/>
        </authorList>
    </citation>
    <scope>NUCLEOTIDE SEQUENCE [LARGE SCALE GENOMIC DNA]</scope>
    <source>
        <strain evidence="8">zg-915</strain>
    </source>
</reference>
<feature type="transmembrane region" description="Helical" evidence="6">
    <location>
        <begin position="226"/>
        <end position="251"/>
    </location>
</feature>
<feature type="transmembrane region" description="Helical" evidence="6">
    <location>
        <begin position="46"/>
        <end position="69"/>
    </location>
</feature>
<dbReference type="Pfam" id="PF03706">
    <property type="entry name" value="LPG_synthase_TM"/>
    <property type="match status" value="1"/>
</dbReference>
<keyword evidence="4 6" id="KW-1133">Transmembrane helix</keyword>
<dbReference type="RefSeq" id="WP_181194530.1">
    <property type="nucleotide sequence ID" value="NZ_JABFEE010000004.1"/>
</dbReference>
<evidence type="ECO:0000256" key="5">
    <source>
        <dbReference type="ARBA" id="ARBA00023136"/>
    </source>
</evidence>
<sequence>MSVSWRQWLRWLVPVAVLVAMLVILRDELRFFGEAWGAVRAASIGPLLAAVATAVASLAAMAGVMQILLNVEGRITGVARTNAITFASNAWSTTVPGGPAISAWLTFRVHRLWGASVGLCGWFFVVSGALSTVWMVLIGVVAVALLGAELSAWSLLLSLLAAVATIGAVFWATLHPAVLKGWVRFLPEKVHARVVGVIDQVSAIRISASAFFAAAGLSLANRLLDLATMVFAVWAVAGQGAPLAGVCLAFIMTKLAGSAQVTPGGLGTVEPVAVGMLVAGGLPLATATAATVVYRAVSFALITAIGWAIYAAVYAGRGFMAGRPSAGEAV</sequence>
<evidence type="ECO:0000256" key="2">
    <source>
        <dbReference type="ARBA" id="ARBA00022475"/>
    </source>
</evidence>
<protein>
    <submittedName>
        <fullName evidence="7">UPF0104 family protein</fullName>
    </submittedName>
</protein>
<accession>A0A838CJS0</accession>
<proteinExistence type="predicted"/>
<feature type="transmembrane region" description="Helical" evidence="6">
    <location>
        <begin position="272"/>
        <end position="290"/>
    </location>
</feature>
<feature type="transmembrane region" description="Helical" evidence="6">
    <location>
        <begin position="6"/>
        <end position="25"/>
    </location>
</feature>
<dbReference type="EMBL" id="JABFEE010000004">
    <property type="protein sequence ID" value="MBA1835132.1"/>
    <property type="molecule type" value="Genomic_DNA"/>
</dbReference>
<evidence type="ECO:0000256" key="3">
    <source>
        <dbReference type="ARBA" id="ARBA00022692"/>
    </source>
</evidence>
<dbReference type="PANTHER" id="PTHR39087">
    <property type="entry name" value="UPF0104 MEMBRANE PROTEIN MJ1595"/>
    <property type="match status" value="1"/>
</dbReference>
<feature type="transmembrane region" description="Helical" evidence="6">
    <location>
        <begin position="152"/>
        <end position="174"/>
    </location>
</feature>
<evidence type="ECO:0000313" key="8">
    <source>
        <dbReference type="Proteomes" id="UP000581408"/>
    </source>
</evidence>